<proteinExistence type="predicted"/>
<dbReference type="InterPro" id="IPR036465">
    <property type="entry name" value="vWFA_dom_sf"/>
</dbReference>
<name>A0A7C3YQ74_9EURY</name>
<gene>
    <name evidence="2" type="ORF">ENT89_04135</name>
    <name evidence="1" type="ORF">ENX77_05015</name>
</gene>
<reference evidence="1" key="1">
    <citation type="journal article" date="2020" name="mSystems">
        <title>Genome- and Community-Level Interaction Insights into Carbon Utilization and Element Cycling Functions of Hydrothermarchaeota in Hydrothermal Sediment.</title>
        <authorList>
            <person name="Zhou Z."/>
            <person name="Liu Y."/>
            <person name="Xu W."/>
            <person name="Pan J."/>
            <person name="Luo Z.H."/>
            <person name="Li M."/>
        </authorList>
    </citation>
    <scope>NUCLEOTIDE SEQUENCE [LARGE SCALE GENOMIC DNA]</scope>
    <source>
        <strain evidence="2">SpSt-62</strain>
        <strain evidence="1">SpSt-97</strain>
    </source>
</reference>
<dbReference type="Gene3D" id="3.40.50.410">
    <property type="entry name" value="von Willebrand factor, type A domain"/>
    <property type="match status" value="1"/>
</dbReference>
<dbReference type="EMBL" id="DTPI01000030">
    <property type="protein sequence ID" value="HGE66464.1"/>
    <property type="molecule type" value="Genomic_DNA"/>
</dbReference>
<comment type="caution">
    <text evidence="1">The sequence shown here is derived from an EMBL/GenBank/DDBJ whole genome shotgun (WGS) entry which is preliminary data.</text>
</comment>
<evidence type="ECO:0008006" key="3">
    <source>
        <dbReference type="Google" id="ProtNLM"/>
    </source>
</evidence>
<evidence type="ECO:0000313" key="1">
    <source>
        <dbReference type="EMBL" id="HGE66464.1"/>
    </source>
</evidence>
<evidence type="ECO:0000313" key="2">
    <source>
        <dbReference type="EMBL" id="HGU59357.1"/>
    </source>
</evidence>
<protein>
    <recommendedName>
        <fullName evidence="3">VWA domain-containing protein</fullName>
    </recommendedName>
</protein>
<sequence>MKSAILSVLETLVRTFTDHKFEFDVRESSKGVFHLRDKTIYADLNLRKFGFNDFERLRIIVDALNHLCEHVNLGYDKKTLEGFIEKTGMGDISRWVLTIVEDQYTDFSRLKKWRGLKKTRALFAKKIIEIEPPVHRIRSEREAALRGFWMIGYTGFAKGERNASKCLREFFDYAREILKDVRRIHNFEKREELAREVLKEIIKFNGKISGELDPKIDFETRTFEKEFFRLDISADECDLDLLGIFEWNELKETDLSPSDFEKTLLESIKSLQIELEKEQRMKVKTAKFVKTSQRKIEVPEHLIKEVTMILERIKTEDAFVESEWGESVNLRNYVRYFCGESVSNLYYETKPADTGGRAILLAVDLSGSMKTKIRETIIASQILIYAAEYLNDKVAAFGFQEKPGIGAFVRIIPIKLWNEKFDPRSFDVETFGNTPLKEAVIEAGEWLSYIPSRRKVAFIFTDAEPTSSTPEQVYRTVCSLRCTGIDVVGVGVGSSINPFMLNQCFGDGYIWVPEIRELPYALFRAYTSLINYRIDFII</sequence>
<dbReference type="SUPFAM" id="SSF53300">
    <property type="entry name" value="vWA-like"/>
    <property type="match status" value="1"/>
</dbReference>
<accession>A0A7C3YQ74</accession>
<dbReference type="AlphaFoldDB" id="A0A7C3YQ74"/>
<organism evidence="1">
    <name type="scientific">Geoglobus ahangari</name>
    <dbReference type="NCBI Taxonomy" id="113653"/>
    <lineage>
        <taxon>Archaea</taxon>
        <taxon>Methanobacteriati</taxon>
        <taxon>Methanobacteriota</taxon>
        <taxon>Archaeoglobi</taxon>
        <taxon>Archaeoglobales</taxon>
        <taxon>Archaeoglobaceae</taxon>
        <taxon>Geoglobus</taxon>
    </lineage>
</organism>
<dbReference type="EMBL" id="DTAK01000025">
    <property type="protein sequence ID" value="HGU59357.1"/>
    <property type="molecule type" value="Genomic_DNA"/>
</dbReference>